<protein>
    <recommendedName>
        <fullName evidence="2">AB hydrolase-1 domain-containing protein</fullName>
    </recommendedName>
</protein>
<evidence type="ECO:0000313" key="3">
    <source>
        <dbReference type="EMBL" id="AUM14485.1"/>
    </source>
</evidence>
<keyword evidence="4" id="KW-1185">Reference proteome</keyword>
<dbReference type="OrthoDB" id="9780765at2"/>
<dbReference type="InterPro" id="IPR000073">
    <property type="entry name" value="AB_hydrolase_1"/>
</dbReference>
<dbReference type="RefSeq" id="WP_101895859.1">
    <property type="nucleotide sequence ID" value="NZ_CP022684.1"/>
</dbReference>
<dbReference type="Proteomes" id="UP000235116">
    <property type="component" value="Chromosome"/>
</dbReference>
<sequence length="326" mass="37343">MPDFNKPEMIAVNDIQLAVYEARPEGPAKPWPVILCHGMPELAYSWRYQFKPLTEAGFHVLAPDMRGVGHSSVLKNKSDYTLGKRLEDMCGLLDHFGYEQAIFIGHDFGGTIVWGMGLYHQNRVKALCACNSPFADMPMNPLDLYNQLYGPNNYFAYFQTQECENKFNEDPARTFRFYVRRDLGQGTNLSRSRAHDPESIGHVHWIHDDESTWPGEVILADEDLDYYASAYAKTGFGGALNWYRCLPLDYEYQKQVYPNGLPKIEVPVLAIGSDLDFIAAHHFYDLLDGYCSDWRKVVIENAGHWTQQEQPDALNDVLVEWLQSLK</sequence>
<dbReference type="SUPFAM" id="SSF53474">
    <property type="entry name" value="alpha/beta-Hydrolases"/>
    <property type="match status" value="1"/>
</dbReference>
<dbReference type="InterPro" id="IPR000639">
    <property type="entry name" value="Epox_hydrolase-like"/>
</dbReference>
<dbReference type="GO" id="GO:0016787">
    <property type="term" value="F:hydrolase activity"/>
    <property type="evidence" value="ECO:0007669"/>
    <property type="project" value="UniProtKB-KW"/>
</dbReference>
<evidence type="ECO:0000313" key="4">
    <source>
        <dbReference type="Proteomes" id="UP000235116"/>
    </source>
</evidence>
<gene>
    <name evidence="3" type="ORF">Kalk_19535</name>
</gene>
<dbReference type="KEGG" id="kak:Kalk_19535"/>
<evidence type="ECO:0000256" key="1">
    <source>
        <dbReference type="ARBA" id="ARBA00022801"/>
    </source>
</evidence>
<dbReference type="EMBL" id="CP022684">
    <property type="protein sequence ID" value="AUM14485.1"/>
    <property type="molecule type" value="Genomic_DNA"/>
</dbReference>
<evidence type="ECO:0000259" key="2">
    <source>
        <dbReference type="Pfam" id="PF00561"/>
    </source>
</evidence>
<feature type="domain" description="AB hydrolase-1" evidence="2">
    <location>
        <begin position="32"/>
        <end position="309"/>
    </location>
</feature>
<accession>A0A2K9LSP8</accession>
<name>A0A2K9LSP8_9GAMM</name>
<dbReference type="InterPro" id="IPR029058">
    <property type="entry name" value="AB_hydrolase_fold"/>
</dbReference>
<keyword evidence="1" id="KW-0378">Hydrolase</keyword>
<dbReference type="Pfam" id="PF00561">
    <property type="entry name" value="Abhydrolase_1"/>
    <property type="match status" value="1"/>
</dbReference>
<dbReference type="PRINTS" id="PR00412">
    <property type="entry name" value="EPOXHYDRLASE"/>
</dbReference>
<dbReference type="AlphaFoldDB" id="A0A2K9LSP8"/>
<reference evidence="4" key="1">
    <citation type="submission" date="2017-08" db="EMBL/GenBank/DDBJ databases">
        <title>Direct submision.</title>
        <authorList>
            <person name="Kim S.-J."/>
            <person name="Rhee S.-K."/>
        </authorList>
    </citation>
    <scope>NUCLEOTIDE SEQUENCE [LARGE SCALE GENOMIC DNA]</scope>
    <source>
        <strain evidence="4">GI5</strain>
    </source>
</reference>
<dbReference type="Gene3D" id="3.40.50.1820">
    <property type="entry name" value="alpha/beta hydrolase"/>
    <property type="match status" value="1"/>
</dbReference>
<proteinExistence type="predicted"/>
<dbReference type="PANTHER" id="PTHR43329">
    <property type="entry name" value="EPOXIDE HYDROLASE"/>
    <property type="match status" value="1"/>
</dbReference>
<organism evidence="3 4">
    <name type="scientific">Ketobacter alkanivorans</name>
    <dbReference type="NCBI Taxonomy" id="1917421"/>
    <lineage>
        <taxon>Bacteria</taxon>
        <taxon>Pseudomonadati</taxon>
        <taxon>Pseudomonadota</taxon>
        <taxon>Gammaproteobacteria</taxon>
        <taxon>Pseudomonadales</taxon>
        <taxon>Ketobacteraceae</taxon>
        <taxon>Ketobacter</taxon>
    </lineage>
</organism>